<evidence type="ECO:0000256" key="12">
    <source>
        <dbReference type="SAM" id="Phobius"/>
    </source>
</evidence>
<keyword evidence="5" id="KW-0547">Nucleotide-binding</keyword>
<keyword evidence="10 12" id="KW-0472">Membrane</keyword>
<feature type="transmembrane region" description="Helical" evidence="12">
    <location>
        <begin position="263"/>
        <end position="283"/>
    </location>
</feature>
<dbReference type="InterPro" id="IPR036412">
    <property type="entry name" value="HAD-like_sf"/>
</dbReference>
<keyword evidence="7" id="KW-0460">Magnesium</keyword>
<dbReference type="Proteomes" id="UP000230750">
    <property type="component" value="Unassembled WGS sequence"/>
</dbReference>
<keyword evidence="9 12" id="KW-1133">Transmembrane helix</keyword>
<dbReference type="SUPFAM" id="SSF56784">
    <property type="entry name" value="HAD-like"/>
    <property type="match status" value="1"/>
</dbReference>
<dbReference type="GO" id="GO:0019829">
    <property type="term" value="F:ATPase-coupled monoatomic cation transmembrane transporter activity"/>
    <property type="evidence" value="ECO:0007669"/>
    <property type="project" value="TreeGrafter"/>
</dbReference>
<reference evidence="13 14" key="1">
    <citation type="journal article" date="2017" name="PLoS Biol.">
        <title>The sea cucumber genome provides insights into morphological evolution and visceral regeneration.</title>
        <authorList>
            <person name="Zhang X."/>
            <person name="Sun L."/>
            <person name="Yuan J."/>
            <person name="Sun Y."/>
            <person name="Gao Y."/>
            <person name="Zhang L."/>
            <person name="Li S."/>
            <person name="Dai H."/>
            <person name="Hamel J.F."/>
            <person name="Liu C."/>
            <person name="Yu Y."/>
            <person name="Liu S."/>
            <person name="Lin W."/>
            <person name="Guo K."/>
            <person name="Jin S."/>
            <person name="Xu P."/>
            <person name="Storey K.B."/>
            <person name="Huan P."/>
            <person name="Zhang T."/>
            <person name="Zhou Y."/>
            <person name="Zhang J."/>
            <person name="Lin C."/>
            <person name="Li X."/>
            <person name="Xing L."/>
            <person name="Huo D."/>
            <person name="Sun M."/>
            <person name="Wang L."/>
            <person name="Mercier A."/>
            <person name="Li F."/>
            <person name="Yang H."/>
            <person name="Xiang J."/>
        </authorList>
    </citation>
    <scope>NUCLEOTIDE SEQUENCE [LARGE SCALE GENOMIC DNA]</scope>
    <source>
        <strain evidence="13">Shaxun</strain>
        <tissue evidence="13">Muscle</tissue>
    </source>
</reference>
<keyword evidence="14" id="KW-1185">Reference proteome</keyword>
<evidence type="ECO:0000256" key="4">
    <source>
        <dbReference type="ARBA" id="ARBA00022723"/>
    </source>
</evidence>
<feature type="transmembrane region" description="Helical" evidence="12">
    <location>
        <begin position="142"/>
        <end position="164"/>
    </location>
</feature>
<dbReference type="GO" id="GO:0016887">
    <property type="term" value="F:ATP hydrolysis activity"/>
    <property type="evidence" value="ECO:0007669"/>
    <property type="project" value="InterPro"/>
</dbReference>
<feature type="transmembrane region" description="Helical" evidence="12">
    <location>
        <begin position="104"/>
        <end position="121"/>
    </location>
</feature>
<proteinExistence type="predicted"/>
<keyword evidence="2" id="KW-0597">Phosphoprotein</keyword>
<feature type="transmembrane region" description="Helical" evidence="12">
    <location>
        <begin position="222"/>
        <end position="243"/>
    </location>
</feature>
<keyword evidence="6" id="KW-0067">ATP-binding</keyword>
<protein>
    <submittedName>
        <fullName evidence="13">Putative cation-transporting ATPase W08D2.5</fullName>
    </submittedName>
</protein>
<evidence type="ECO:0000256" key="6">
    <source>
        <dbReference type="ARBA" id="ARBA00022840"/>
    </source>
</evidence>
<dbReference type="GO" id="GO:0046872">
    <property type="term" value="F:metal ion binding"/>
    <property type="evidence" value="ECO:0007669"/>
    <property type="project" value="UniProtKB-KW"/>
</dbReference>
<evidence type="ECO:0000256" key="9">
    <source>
        <dbReference type="ARBA" id="ARBA00022989"/>
    </source>
</evidence>
<gene>
    <name evidence="13" type="ORF">BSL78_27374</name>
</gene>
<feature type="transmembrane region" description="Helical" evidence="12">
    <location>
        <begin position="192"/>
        <end position="210"/>
    </location>
</feature>
<dbReference type="SUPFAM" id="SSF81665">
    <property type="entry name" value="Calcium ATPase, transmembrane domain M"/>
    <property type="match status" value="1"/>
</dbReference>
<keyword evidence="8" id="KW-1278">Translocase</keyword>
<sequence length="328" mass="36604">MQFVVLLQQKEMVVGMCGDGANDCGPLKTAHVGVALSEEEASVAAPFTSKVQNISCIPTLIREGRAALTTSFAAFKFMALYSMIQFTSVIILNTVLLYLGDFQFLYIDIFLSIVLVMCFARSPANSRLTPVRPPTKLMSSPIIVSFASHVAIQAAIQIAAFLLVQKCSWYQGAEELHEPSGHTVHSYENTSVFTVSCFQYLIYSVLFSNGAPYRNPIYTNSLYMVAVICLIAVSFVMICWPFEWLLTVFQLVAIPDWRFRASLLLLVAMNALLSYLIEAFVIPNRILRKFASRFTCWGRKPGSVTTQTKASKESQTRETEMDQMLTSL</sequence>
<dbReference type="InterPro" id="IPR001757">
    <property type="entry name" value="P_typ_ATPase"/>
</dbReference>
<comment type="subcellular location">
    <subcellularLocation>
        <location evidence="1">Membrane</location>
        <topology evidence="1">Multi-pass membrane protein</topology>
    </subcellularLocation>
</comment>
<keyword evidence="4" id="KW-0479">Metal-binding</keyword>
<dbReference type="EMBL" id="MRZV01001811">
    <property type="protein sequence ID" value="PIK35803.1"/>
    <property type="molecule type" value="Genomic_DNA"/>
</dbReference>
<dbReference type="GO" id="GO:0015203">
    <property type="term" value="F:polyamine transmembrane transporter activity"/>
    <property type="evidence" value="ECO:0007669"/>
    <property type="project" value="TreeGrafter"/>
</dbReference>
<feature type="compositionally biased region" description="Basic and acidic residues" evidence="11">
    <location>
        <begin position="310"/>
        <end position="320"/>
    </location>
</feature>
<evidence type="ECO:0000256" key="10">
    <source>
        <dbReference type="ARBA" id="ARBA00023136"/>
    </source>
</evidence>
<evidence type="ECO:0000313" key="13">
    <source>
        <dbReference type="EMBL" id="PIK35803.1"/>
    </source>
</evidence>
<dbReference type="PANTHER" id="PTHR45630">
    <property type="entry name" value="CATION-TRANSPORTING ATPASE-RELATED"/>
    <property type="match status" value="1"/>
</dbReference>
<dbReference type="Gene3D" id="1.20.1110.10">
    <property type="entry name" value="Calcium-transporting ATPase, transmembrane domain"/>
    <property type="match status" value="1"/>
</dbReference>
<keyword evidence="3 12" id="KW-0812">Transmembrane</keyword>
<feature type="transmembrane region" description="Helical" evidence="12">
    <location>
        <begin position="78"/>
        <end position="98"/>
    </location>
</feature>
<dbReference type="GO" id="GO:0140358">
    <property type="term" value="F:P-type transmembrane transporter activity"/>
    <property type="evidence" value="ECO:0007669"/>
    <property type="project" value="InterPro"/>
</dbReference>
<comment type="caution">
    <text evidence="13">The sequence shown here is derived from an EMBL/GenBank/DDBJ whole genome shotgun (WGS) entry which is preliminary data.</text>
</comment>
<dbReference type="InterPro" id="IPR023214">
    <property type="entry name" value="HAD_sf"/>
</dbReference>
<dbReference type="GO" id="GO:0005524">
    <property type="term" value="F:ATP binding"/>
    <property type="evidence" value="ECO:0007669"/>
    <property type="project" value="UniProtKB-KW"/>
</dbReference>
<dbReference type="InterPro" id="IPR006544">
    <property type="entry name" value="P-type_TPase_V"/>
</dbReference>
<dbReference type="GO" id="GO:0006874">
    <property type="term" value="P:intracellular calcium ion homeostasis"/>
    <property type="evidence" value="ECO:0007669"/>
    <property type="project" value="TreeGrafter"/>
</dbReference>
<organism evidence="13 14">
    <name type="scientific">Stichopus japonicus</name>
    <name type="common">Sea cucumber</name>
    <dbReference type="NCBI Taxonomy" id="307972"/>
    <lineage>
        <taxon>Eukaryota</taxon>
        <taxon>Metazoa</taxon>
        <taxon>Echinodermata</taxon>
        <taxon>Eleutherozoa</taxon>
        <taxon>Echinozoa</taxon>
        <taxon>Holothuroidea</taxon>
        <taxon>Aspidochirotacea</taxon>
        <taxon>Aspidochirotida</taxon>
        <taxon>Stichopodidae</taxon>
        <taxon>Apostichopus</taxon>
    </lineage>
</organism>
<evidence type="ECO:0000256" key="1">
    <source>
        <dbReference type="ARBA" id="ARBA00004141"/>
    </source>
</evidence>
<evidence type="ECO:0000256" key="7">
    <source>
        <dbReference type="ARBA" id="ARBA00022842"/>
    </source>
</evidence>
<evidence type="ECO:0000256" key="3">
    <source>
        <dbReference type="ARBA" id="ARBA00022692"/>
    </source>
</evidence>
<dbReference type="NCBIfam" id="TIGR01494">
    <property type="entry name" value="ATPase_P-type"/>
    <property type="match status" value="1"/>
</dbReference>
<dbReference type="InterPro" id="IPR023298">
    <property type="entry name" value="ATPase_P-typ_TM_dom_sf"/>
</dbReference>
<evidence type="ECO:0000256" key="11">
    <source>
        <dbReference type="SAM" id="MobiDB-lite"/>
    </source>
</evidence>
<dbReference type="OrthoDB" id="48943at2759"/>
<dbReference type="PANTHER" id="PTHR45630:SF8">
    <property type="entry name" value="CATION-TRANSPORTING ATPASE"/>
    <property type="match status" value="1"/>
</dbReference>
<dbReference type="GO" id="GO:0031902">
    <property type="term" value="C:late endosome membrane"/>
    <property type="evidence" value="ECO:0007669"/>
    <property type="project" value="TreeGrafter"/>
</dbReference>
<dbReference type="AlphaFoldDB" id="A0A2G8JJ86"/>
<evidence type="ECO:0000256" key="8">
    <source>
        <dbReference type="ARBA" id="ARBA00022967"/>
    </source>
</evidence>
<feature type="region of interest" description="Disordered" evidence="11">
    <location>
        <begin position="302"/>
        <end position="328"/>
    </location>
</feature>
<name>A0A2G8JJ86_STIJA</name>
<accession>A0A2G8JJ86</accession>
<dbReference type="Gene3D" id="3.40.50.1000">
    <property type="entry name" value="HAD superfamily/HAD-like"/>
    <property type="match status" value="1"/>
</dbReference>
<dbReference type="STRING" id="307972.A0A2G8JJ86"/>
<evidence type="ECO:0000256" key="2">
    <source>
        <dbReference type="ARBA" id="ARBA00022553"/>
    </source>
</evidence>
<evidence type="ECO:0000256" key="5">
    <source>
        <dbReference type="ARBA" id="ARBA00022741"/>
    </source>
</evidence>
<evidence type="ECO:0000313" key="14">
    <source>
        <dbReference type="Proteomes" id="UP000230750"/>
    </source>
</evidence>